<accession>A0A0S8K1P3</accession>
<dbReference type="InterPro" id="IPR050955">
    <property type="entry name" value="Plant_Biomass_Hydrol_Est"/>
</dbReference>
<comment type="caution">
    <text evidence="2">The sequence shown here is derived from an EMBL/GenBank/DDBJ whole genome shotgun (WGS) entry which is preliminary data.</text>
</comment>
<protein>
    <recommendedName>
        <fullName evidence="4">Phospholipase/carboxylesterase/thioesterase domain-containing protein</fullName>
    </recommendedName>
</protein>
<dbReference type="PANTHER" id="PTHR43037:SF1">
    <property type="entry name" value="BLL1128 PROTEIN"/>
    <property type="match status" value="1"/>
</dbReference>
<keyword evidence="1" id="KW-0732">Signal</keyword>
<dbReference type="AlphaFoldDB" id="A0A0S8K1P3"/>
<sequence length="708" mass="81438">MKKRTSITALILTSLILITFSVFLRAQTQEQLSKLWEHIRTGETKGAITLSYEILQNEPENSYIMRLLAMAYARENEAESSLVWIENSIQYGNTDYLEFLRDEDFKTVHAHPRFKELMKLGKRLALEESKEKEIKLKAGEWTDVPLESKYELPTFNISLSFDHQNFYMKALVTDAHFKDGNRAWRYGDGFFINFVTPVSLDSVYSDRFYAYGFSRENGKPIAVLVNRDGTYYLGYVKDMTPKINIDSKNNQAEYLVTIPWSRLYPYHPLMDETAGINIIYTSQNDDGSRKRVKYVPDTHHDSESTNLRRYVPMYFEQSPKSALHVTGRLESRLLHSDNARIKLAVWAPEKRSVELLTTIHNEDDQKVWESALTKELSPARNIIQRDVEIPEEEGKYTVTVTLDGSERWKDIFYKYDRQALDRMKTGIQLLAEKEKDIVLSNSVDAMTYRFTELENGISGFTERDNPVMVKENIEELESLYGRCKKSGSIYVGSGYILSAFRSPRDSTLQPFSIHLPKKFDPSKSYDLLVALHGSGVDEVGFLRWTARNYQDTGFITIGPRGRDLSAWYLGPTEYDVADLVKITKKLFNIEKTLVFGFSMGGYGVWRMSFLHSDLFEAAICVSGRPYPFTGSPQEDDMRNHIGKGKNLTYLVIHGTDDRAVSIEATDEFITQLKEAGYKIEYIRVPGGGHGNFSVKKMVSKWLKKNFRD</sequence>
<dbReference type="Gene3D" id="3.40.50.1820">
    <property type="entry name" value="alpha/beta hydrolase"/>
    <property type="match status" value="1"/>
</dbReference>
<dbReference type="SUPFAM" id="SSF53474">
    <property type="entry name" value="alpha/beta-Hydrolases"/>
    <property type="match status" value="1"/>
</dbReference>
<evidence type="ECO:0000256" key="1">
    <source>
        <dbReference type="ARBA" id="ARBA00022729"/>
    </source>
</evidence>
<dbReference type="PANTHER" id="PTHR43037">
    <property type="entry name" value="UNNAMED PRODUCT-RELATED"/>
    <property type="match status" value="1"/>
</dbReference>
<dbReference type="NCBIfam" id="NF047558">
    <property type="entry name" value="TPR_END_plus"/>
    <property type="match status" value="1"/>
</dbReference>
<dbReference type="InterPro" id="IPR029058">
    <property type="entry name" value="AB_hydrolase_fold"/>
</dbReference>
<dbReference type="Proteomes" id="UP000050975">
    <property type="component" value="Unassembled WGS sequence"/>
</dbReference>
<proteinExistence type="predicted"/>
<gene>
    <name evidence="2" type="ORF">AMJ74_00435</name>
</gene>
<dbReference type="EMBL" id="LJVE01000003">
    <property type="protein sequence ID" value="KPL15894.1"/>
    <property type="molecule type" value="Genomic_DNA"/>
</dbReference>
<dbReference type="SUPFAM" id="SSF49344">
    <property type="entry name" value="CBD9-like"/>
    <property type="match status" value="1"/>
</dbReference>
<reference evidence="2 3" key="1">
    <citation type="journal article" date="2015" name="Microbiome">
        <title>Genomic resolution of linkages in carbon, nitrogen, and sulfur cycling among widespread estuary sediment bacteria.</title>
        <authorList>
            <person name="Baker B.J."/>
            <person name="Lazar C.S."/>
            <person name="Teske A.P."/>
            <person name="Dick G.J."/>
        </authorList>
    </citation>
    <scope>NUCLEOTIDE SEQUENCE [LARGE SCALE GENOMIC DNA]</scope>
    <source>
        <strain evidence="2">SM1_77</strain>
    </source>
</reference>
<dbReference type="Gene3D" id="2.60.40.1190">
    <property type="match status" value="1"/>
</dbReference>
<evidence type="ECO:0008006" key="4">
    <source>
        <dbReference type="Google" id="ProtNLM"/>
    </source>
</evidence>
<evidence type="ECO:0000313" key="3">
    <source>
        <dbReference type="Proteomes" id="UP000050975"/>
    </source>
</evidence>
<evidence type="ECO:0000313" key="2">
    <source>
        <dbReference type="EMBL" id="KPL15894.1"/>
    </source>
</evidence>
<organism evidence="2 3">
    <name type="scientific">candidate division WOR_3 bacterium SM1_77</name>
    <dbReference type="NCBI Taxonomy" id="1703778"/>
    <lineage>
        <taxon>Bacteria</taxon>
        <taxon>Bacteria division WOR-3</taxon>
    </lineage>
</organism>
<name>A0A0S8K1P3_UNCW3</name>